<evidence type="ECO:0000313" key="2">
    <source>
        <dbReference type="Proteomes" id="UP000061382"/>
    </source>
</evidence>
<protein>
    <recommendedName>
        <fullName evidence="3">Response regulatory domain-containing protein</fullName>
    </recommendedName>
</protein>
<dbReference type="RefSeq" id="WP_062544337.1">
    <property type="nucleotide sequence ID" value="NZ_CP012643.1"/>
</dbReference>
<dbReference type="PATRIC" id="fig|512763.3.peg.2988"/>
<dbReference type="OrthoDB" id="893963at2"/>
<dbReference type="EMBL" id="CP012643">
    <property type="protein sequence ID" value="ALI99819.1"/>
    <property type="molecule type" value="Genomic_DNA"/>
</dbReference>
<dbReference type="KEGG" id="rti:DC20_13610"/>
<name>A0A0P0CJZ5_9BACT</name>
<reference evidence="1 2" key="1">
    <citation type="submission" date="2015-08" db="EMBL/GenBank/DDBJ databases">
        <title>Complete genome sequence of Rufibacter tibetensis strain 1351t, a radiation-resistant bacterium from tibet plateau.</title>
        <authorList>
            <person name="Dai J."/>
        </authorList>
    </citation>
    <scope>NUCLEOTIDE SEQUENCE [LARGE SCALE GENOMIC DNA]</scope>
    <source>
        <strain evidence="1 2">1351</strain>
    </source>
</reference>
<evidence type="ECO:0000313" key="1">
    <source>
        <dbReference type="EMBL" id="ALI99819.1"/>
    </source>
</evidence>
<dbReference type="AlphaFoldDB" id="A0A0P0CJZ5"/>
<organism evidence="1 2">
    <name type="scientific">Rufibacter tibetensis</name>
    <dbReference type="NCBI Taxonomy" id="512763"/>
    <lineage>
        <taxon>Bacteria</taxon>
        <taxon>Pseudomonadati</taxon>
        <taxon>Bacteroidota</taxon>
        <taxon>Cytophagia</taxon>
        <taxon>Cytophagales</taxon>
        <taxon>Hymenobacteraceae</taxon>
        <taxon>Rufibacter</taxon>
    </lineage>
</organism>
<proteinExistence type="predicted"/>
<accession>A0A0P0CJZ5</accession>
<sequence>MNTSYRLLLLEDDQTLAASLVQALDKQNLYTQRVEVQAVSYEVFASKFGSARNSTREIIILGGKASLGYNPDIRVLKGLISQLERTHIFILTPASEGEEILSLWKPGVSGVLARDAQAYQYLIKAIQRLQLVQLKRTYSRQPKPAPSGFWSRLLK</sequence>
<dbReference type="Proteomes" id="UP000061382">
    <property type="component" value="Chromosome"/>
</dbReference>
<gene>
    <name evidence="1" type="ORF">DC20_13610</name>
</gene>
<evidence type="ECO:0008006" key="3">
    <source>
        <dbReference type="Google" id="ProtNLM"/>
    </source>
</evidence>
<keyword evidence="2" id="KW-1185">Reference proteome</keyword>